<keyword evidence="2 3" id="KW-0560">Oxidoreductase</keyword>
<dbReference type="InterPro" id="IPR050425">
    <property type="entry name" value="NAD(P)_dehydrat-like"/>
</dbReference>
<dbReference type="GO" id="GO:0006694">
    <property type="term" value="P:steroid biosynthetic process"/>
    <property type="evidence" value="ECO:0007669"/>
    <property type="project" value="InterPro"/>
</dbReference>
<evidence type="ECO:0000256" key="1">
    <source>
        <dbReference type="ARBA" id="ARBA00022857"/>
    </source>
</evidence>
<proteinExistence type="inferred from homology"/>
<dbReference type="Gene3D" id="3.40.50.720">
    <property type="entry name" value="NAD(P)-binding Rossmann-like Domain"/>
    <property type="match status" value="1"/>
</dbReference>
<keyword evidence="5" id="KW-1185">Reference proteome</keyword>
<dbReference type="GO" id="GO:0016616">
    <property type="term" value="F:oxidoreductase activity, acting on the CH-OH group of donors, NAD or NADP as acceptor"/>
    <property type="evidence" value="ECO:0007669"/>
    <property type="project" value="InterPro"/>
</dbReference>
<keyword evidence="1" id="KW-0521">NADP</keyword>
<reference evidence="6" key="2">
    <citation type="submission" date="2025-08" db="UniProtKB">
        <authorList>
            <consortium name="RefSeq"/>
        </authorList>
    </citation>
    <scope>IDENTIFICATION</scope>
    <source>
        <tissue evidence="6">Leaves</tissue>
    </source>
</reference>
<dbReference type="Pfam" id="PF01073">
    <property type="entry name" value="3Beta_HSD"/>
    <property type="match status" value="1"/>
</dbReference>
<dbReference type="SUPFAM" id="SSF51735">
    <property type="entry name" value="NAD(P)-binding Rossmann-fold domains"/>
    <property type="match status" value="1"/>
</dbReference>
<reference evidence="5" key="1">
    <citation type="journal article" date="2025" name="Foods">
        <title>Unveiling the Microbial Signatures of Arabica Coffee Cherries: Insights into Ripeness Specific Diversity, Functional Traits, and Implications for Quality and Safety.</title>
        <authorList>
            <consortium name="RefSeq"/>
            <person name="Tenea G.N."/>
            <person name="Cifuentes V."/>
            <person name="Reyes P."/>
            <person name="Cevallos-Vallejos M."/>
        </authorList>
    </citation>
    <scope>NUCLEOTIDE SEQUENCE [LARGE SCALE GENOMIC DNA]</scope>
</reference>
<dbReference type="InterPro" id="IPR036291">
    <property type="entry name" value="NAD(P)-bd_dom_sf"/>
</dbReference>
<name>A0A6P6TIM6_COFAR</name>
<dbReference type="PANTHER" id="PTHR10366:SF589">
    <property type="entry name" value="CINNAMOYL-COA REDUCTASE-LIKE SNL6"/>
    <property type="match status" value="1"/>
</dbReference>
<comment type="similarity">
    <text evidence="3">Belongs to the 3-beta-HSD family.</text>
</comment>
<sequence length="370" mass="40738">MVMKGCKEVALAKMSFPKAPLVLLDGEKADRKSVGNAFACYSYSPERRIVCVTSANSCLGAHLAKKLLARGYLVRVTIQNPGNYEDMKELLNEEEISQLESVVVAKMGDVESLCDAFRGCHGIFHTSAFIDPRGISGYTERMAFLEAEGARNVIEACGRAAYSKRCIFTSSLLATFWKGDENDTGQVKVDEGCWSDEDFCRENKLWLALGKTRAEKVAWRKARELKVNLVTLCPSLLMAPSFPNALVETSIPYLKGGQIMFRRGVLATEDVNEMAETHAGVYQDMDYGACGRYICYGKIITRLEEAIQLESSLKMHGLLSGETAGQLVSGEADGIPPNLTNSKLTKLLDRASRRVSCHPSQSLLTSKFLT</sequence>
<dbReference type="PANTHER" id="PTHR10366">
    <property type="entry name" value="NAD DEPENDENT EPIMERASE/DEHYDRATASE"/>
    <property type="match status" value="1"/>
</dbReference>
<evidence type="ECO:0000313" key="5">
    <source>
        <dbReference type="Proteomes" id="UP001652660"/>
    </source>
</evidence>
<feature type="domain" description="3-beta hydroxysteroid dehydrogenase/isomerase" evidence="4">
    <location>
        <begin position="52"/>
        <end position="177"/>
    </location>
</feature>
<accession>A0A6P6TIM6</accession>
<evidence type="ECO:0000313" key="6">
    <source>
        <dbReference type="RefSeq" id="XP_027077917.1"/>
    </source>
</evidence>
<evidence type="ECO:0000256" key="3">
    <source>
        <dbReference type="RuleBase" id="RU004475"/>
    </source>
</evidence>
<evidence type="ECO:0000259" key="4">
    <source>
        <dbReference type="Pfam" id="PF01073"/>
    </source>
</evidence>
<dbReference type="GeneID" id="113701453"/>
<dbReference type="AlphaFoldDB" id="A0A6P6TIM6"/>
<evidence type="ECO:0000256" key="2">
    <source>
        <dbReference type="ARBA" id="ARBA00023002"/>
    </source>
</evidence>
<dbReference type="RefSeq" id="XP_027077917.1">
    <property type="nucleotide sequence ID" value="XM_027222116.2"/>
</dbReference>
<dbReference type="Proteomes" id="UP001652660">
    <property type="component" value="Chromosome 7e"/>
</dbReference>
<protein>
    <submittedName>
        <fullName evidence="6">Cinnamoyl-CoA reductase-like SNL6</fullName>
    </submittedName>
</protein>
<dbReference type="InterPro" id="IPR002225">
    <property type="entry name" value="3Beta_OHSteriod_DH/Estase"/>
</dbReference>
<dbReference type="OrthoDB" id="2735536at2759"/>
<organism evidence="5 6">
    <name type="scientific">Coffea arabica</name>
    <name type="common">Arabian coffee</name>
    <dbReference type="NCBI Taxonomy" id="13443"/>
    <lineage>
        <taxon>Eukaryota</taxon>
        <taxon>Viridiplantae</taxon>
        <taxon>Streptophyta</taxon>
        <taxon>Embryophyta</taxon>
        <taxon>Tracheophyta</taxon>
        <taxon>Spermatophyta</taxon>
        <taxon>Magnoliopsida</taxon>
        <taxon>eudicotyledons</taxon>
        <taxon>Gunneridae</taxon>
        <taxon>Pentapetalae</taxon>
        <taxon>asterids</taxon>
        <taxon>lamiids</taxon>
        <taxon>Gentianales</taxon>
        <taxon>Rubiaceae</taxon>
        <taxon>Ixoroideae</taxon>
        <taxon>Gardenieae complex</taxon>
        <taxon>Bertiereae - Coffeeae clade</taxon>
        <taxon>Coffeeae</taxon>
        <taxon>Coffea</taxon>
    </lineage>
</organism>
<gene>
    <name evidence="6" type="primary">LOC113701453</name>
</gene>